<gene>
    <name evidence="2" type="ORF">PNEJI1_003525</name>
</gene>
<dbReference type="EMBL" id="CAKM01000042">
    <property type="protein sequence ID" value="CCJ28274.1"/>
    <property type="molecule type" value="Genomic_DNA"/>
</dbReference>
<dbReference type="InterPro" id="IPR020103">
    <property type="entry name" value="PsdUridine_synth_cat_dom_sf"/>
</dbReference>
<proteinExistence type="predicted"/>
<evidence type="ECO:0000313" key="3">
    <source>
        <dbReference type="Proteomes" id="UP000010422"/>
    </source>
</evidence>
<feature type="non-terminal residue" evidence="2">
    <location>
        <position position="239"/>
    </location>
</feature>
<dbReference type="GO" id="GO:0000455">
    <property type="term" value="P:enzyme-directed rRNA pseudouridine synthesis"/>
    <property type="evidence" value="ECO:0007669"/>
    <property type="project" value="TreeGrafter"/>
</dbReference>
<accession>L0P852</accession>
<reference evidence="2 3" key="1">
    <citation type="journal article" date="2012" name="MBio">
        <title>De novo assembly of the Pneumocystis jirovecii genome from a single bronchoalveolar lavage fluid specimen from a patient.</title>
        <authorList>
            <person name="Cisse O.H."/>
            <person name="Pagni M."/>
            <person name="Hauser P.M."/>
        </authorList>
    </citation>
    <scope>NUCLEOTIDE SEQUENCE [LARGE SCALE GENOMIC DNA]</scope>
    <source>
        <strain evidence="2 3">SE8</strain>
    </source>
</reference>
<dbReference type="GO" id="GO:0009982">
    <property type="term" value="F:pseudouridine synthase activity"/>
    <property type="evidence" value="ECO:0007669"/>
    <property type="project" value="InterPro"/>
</dbReference>
<dbReference type="SUPFAM" id="SSF55120">
    <property type="entry name" value="Pseudouridine synthase"/>
    <property type="match status" value="1"/>
</dbReference>
<feature type="domain" description="Pseudouridine synthase RsuA/RluA-like" evidence="1">
    <location>
        <begin position="43"/>
        <end position="117"/>
    </location>
</feature>
<dbReference type="STRING" id="1209962.L0P852"/>
<dbReference type="AlphaFoldDB" id="L0P852"/>
<dbReference type="Gene3D" id="3.30.2350.10">
    <property type="entry name" value="Pseudouridine synthase"/>
    <property type="match status" value="2"/>
</dbReference>
<protein>
    <recommendedName>
        <fullName evidence="1">Pseudouridine synthase RsuA/RluA-like domain-containing protein</fullName>
    </recommendedName>
</protein>
<dbReference type="PROSITE" id="PS01129">
    <property type="entry name" value="PSI_RLU"/>
    <property type="match status" value="1"/>
</dbReference>
<dbReference type="InterPro" id="IPR050188">
    <property type="entry name" value="RluA_PseudoU_synthase"/>
</dbReference>
<evidence type="ECO:0000313" key="2">
    <source>
        <dbReference type="EMBL" id="CCJ28274.1"/>
    </source>
</evidence>
<dbReference type="InterPro" id="IPR006145">
    <property type="entry name" value="PsdUridine_synth_RsuA/RluA"/>
</dbReference>
<name>L0P852_PNEJI</name>
<dbReference type="Pfam" id="PF00849">
    <property type="entry name" value="PseudoU_synth_2"/>
    <property type="match status" value="1"/>
</dbReference>
<dbReference type="PANTHER" id="PTHR21600:SF40">
    <property type="entry name" value="PSEUDOURIDYLATE SYNTHASE RPUSD2"/>
    <property type="match status" value="1"/>
</dbReference>
<sequence>MVNGHVATFEQIIKDGDVIEHLSHRHEPPVTHKNIDIIYQDDDIVVINKPSGIPVHPAGRYRHNSITHIMMAEMACNRLDRLTSGLMILARNVRIADEMRKKMYDRRILKEYICKVHGQPLTGRTHQLRVHLQWLGNPILNDPIYANMKIWGSDMGKKGSFMLNDDELISSLTKMGKTETASWYMDEIEEAEKRRESRLGELLTGEVCNICQAPLYSDPSQNDLKIYLHAWKYKSDDNS</sequence>
<dbReference type="Proteomes" id="UP000010422">
    <property type="component" value="Unassembled WGS sequence"/>
</dbReference>
<dbReference type="FunCoup" id="L0P852">
    <property type="interactions" value="257"/>
</dbReference>
<dbReference type="InParanoid" id="L0P852"/>
<dbReference type="PANTHER" id="PTHR21600">
    <property type="entry name" value="MITOCHONDRIAL RNA PSEUDOURIDINE SYNTHASE"/>
    <property type="match status" value="1"/>
</dbReference>
<organism evidence="3">
    <name type="scientific">Pneumocystis jirovecii</name>
    <name type="common">Human pneumocystis pneumonia agent</name>
    <dbReference type="NCBI Taxonomy" id="42068"/>
    <lineage>
        <taxon>Eukaryota</taxon>
        <taxon>Fungi</taxon>
        <taxon>Dikarya</taxon>
        <taxon>Ascomycota</taxon>
        <taxon>Taphrinomycotina</taxon>
        <taxon>Pneumocystomycetes</taxon>
        <taxon>Pneumocystaceae</taxon>
        <taxon>Pneumocystis</taxon>
    </lineage>
</organism>
<comment type="caution">
    <text evidence="2">The sequence shown here is derived from an EMBL/GenBank/DDBJ whole genome shotgun (WGS) entry which is preliminary data.</text>
</comment>
<dbReference type="InterPro" id="IPR006224">
    <property type="entry name" value="PsdUridine_synth_RluA-like_CS"/>
</dbReference>
<evidence type="ECO:0000259" key="1">
    <source>
        <dbReference type="Pfam" id="PF00849"/>
    </source>
</evidence>
<dbReference type="GO" id="GO:0003723">
    <property type="term" value="F:RNA binding"/>
    <property type="evidence" value="ECO:0007669"/>
    <property type="project" value="InterPro"/>
</dbReference>
<dbReference type="VEuPathDB" id="FungiDB:PNEJI1_003525"/>